<protein>
    <submittedName>
        <fullName evidence="3">Uncharacterized protein</fullName>
    </submittedName>
</protein>
<dbReference type="RefSeq" id="XP_033671350.1">
    <property type="nucleotide sequence ID" value="XM_033804864.1"/>
</dbReference>
<evidence type="ECO:0000313" key="3">
    <source>
        <dbReference type="EMBL" id="KAF2170461.1"/>
    </source>
</evidence>
<name>A0A6A6CTP0_ZASCE</name>
<evidence type="ECO:0000313" key="4">
    <source>
        <dbReference type="Proteomes" id="UP000799537"/>
    </source>
</evidence>
<feature type="chain" id="PRO_5025341222" evidence="2">
    <location>
        <begin position="32"/>
        <end position="299"/>
    </location>
</feature>
<feature type="compositionally biased region" description="Polar residues" evidence="1">
    <location>
        <begin position="289"/>
        <end position="299"/>
    </location>
</feature>
<dbReference type="EMBL" id="ML993585">
    <property type="protein sequence ID" value="KAF2170461.1"/>
    <property type="molecule type" value="Genomic_DNA"/>
</dbReference>
<gene>
    <name evidence="3" type="ORF">M409DRAFT_19282</name>
</gene>
<dbReference type="Proteomes" id="UP000799537">
    <property type="component" value="Unassembled WGS sequence"/>
</dbReference>
<keyword evidence="2" id="KW-0732">Signal</keyword>
<proteinExistence type="predicted"/>
<keyword evidence="4" id="KW-1185">Reference proteome</keyword>
<dbReference type="AlphaFoldDB" id="A0A6A6CTP0"/>
<organism evidence="3 4">
    <name type="scientific">Zasmidium cellare ATCC 36951</name>
    <dbReference type="NCBI Taxonomy" id="1080233"/>
    <lineage>
        <taxon>Eukaryota</taxon>
        <taxon>Fungi</taxon>
        <taxon>Dikarya</taxon>
        <taxon>Ascomycota</taxon>
        <taxon>Pezizomycotina</taxon>
        <taxon>Dothideomycetes</taxon>
        <taxon>Dothideomycetidae</taxon>
        <taxon>Mycosphaerellales</taxon>
        <taxon>Mycosphaerellaceae</taxon>
        <taxon>Zasmidium</taxon>
    </lineage>
</organism>
<accession>A0A6A6CTP0</accession>
<sequence length="299" mass="32589">MAAGHVHVATKSGVFMAIKLLLCMSLPSIQAGAQVPRIDKASTASIVANSTPTNTSDLSAGQWHLSARAPPVLTYPDAVAKGKTLIEAMDAAPHLSDDFQSKWTDFKDLAKPESGWIKEADMDFEIPEPFGNGMGTAAQMIGISRGAHGNTVPELSQWSDVTFLQWQELTKDNDMLDKLQYVAHHVITNKPTEHIMNHVTNGKLDEATVPGYSFNLGTDAFAALLGTPLGAGPAYLLAQHKKQLGWKTIQSIRIFTVGTRPSCQYQMIFKIVPHPKASLQRQNQRRSPRSATVSTQEEC</sequence>
<evidence type="ECO:0000256" key="1">
    <source>
        <dbReference type="SAM" id="MobiDB-lite"/>
    </source>
</evidence>
<feature type="region of interest" description="Disordered" evidence="1">
    <location>
        <begin position="277"/>
        <end position="299"/>
    </location>
</feature>
<dbReference type="GeneID" id="54558136"/>
<feature type="signal peptide" evidence="2">
    <location>
        <begin position="1"/>
        <end position="31"/>
    </location>
</feature>
<reference evidence="3" key="1">
    <citation type="journal article" date="2020" name="Stud. Mycol.">
        <title>101 Dothideomycetes genomes: a test case for predicting lifestyles and emergence of pathogens.</title>
        <authorList>
            <person name="Haridas S."/>
            <person name="Albert R."/>
            <person name="Binder M."/>
            <person name="Bloem J."/>
            <person name="Labutti K."/>
            <person name="Salamov A."/>
            <person name="Andreopoulos B."/>
            <person name="Baker S."/>
            <person name="Barry K."/>
            <person name="Bills G."/>
            <person name="Bluhm B."/>
            <person name="Cannon C."/>
            <person name="Castanera R."/>
            <person name="Culley D."/>
            <person name="Daum C."/>
            <person name="Ezra D."/>
            <person name="Gonzalez J."/>
            <person name="Henrissat B."/>
            <person name="Kuo A."/>
            <person name="Liang C."/>
            <person name="Lipzen A."/>
            <person name="Lutzoni F."/>
            <person name="Magnuson J."/>
            <person name="Mondo S."/>
            <person name="Nolan M."/>
            <person name="Ohm R."/>
            <person name="Pangilinan J."/>
            <person name="Park H.-J."/>
            <person name="Ramirez L."/>
            <person name="Alfaro M."/>
            <person name="Sun H."/>
            <person name="Tritt A."/>
            <person name="Yoshinaga Y."/>
            <person name="Zwiers L.-H."/>
            <person name="Turgeon B."/>
            <person name="Goodwin S."/>
            <person name="Spatafora J."/>
            <person name="Crous P."/>
            <person name="Grigoriev I."/>
        </authorList>
    </citation>
    <scope>NUCLEOTIDE SEQUENCE</scope>
    <source>
        <strain evidence="3">ATCC 36951</strain>
    </source>
</reference>
<evidence type="ECO:0000256" key="2">
    <source>
        <dbReference type="SAM" id="SignalP"/>
    </source>
</evidence>
<dbReference type="OrthoDB" id="3641889at2759"/>